<evidence type="ECO:0000313" key="5">
    <source>
        <dbReference type="EMBL" id="KAF7997714.1"/>
    </source>
</evidence>
<dbReference type="Proteomes" id="UP000639338">
    <property type="component" value="Unassembled WGS sequence"/>
</dbReference>
<dbReference type="SMART" id="SM00595">
    <property type="entry name" value="MADF"/>
    <property type="match status" value="1"/>
</dbReference>
<reference evidence="5 6" key="1">
    <citation type="submission" date="2020-08" db="EMBL/GenBank/DDBJ databases">
        <title>Aphidius gifuensis genome sequencing and assembly.</title>
        <authorList>
            <person name="Du Z."/>
        </authorList>
    </citation>
    <scope>NUCLEOTIDE SEQUENCE [LARGE SCALE GENOMIC DNA]</scope>
    <source>
        <strain evidence="5">YNYX2018</strain>
        <tissue evidence="5">Adults</tissue>
    </source>
</reference>
<evidence type="ECO:0000313" key="6">
    <source>
        <dbReference type="Proteomes" id="UP000639338"/>
    </source>
</evidence>
<keyword evidence="2" id="KW-0736">Signalosome</keyword>
<evidence type="ECO:0000256" key="3">
    <source>
        <dbReference type="SAM" id="MobiDB-lite"/>
    </source>
</evidence>
<dbReference type="Pfam" id="PF15004">
    <property type="entry name" value="MYEOV2"/>
    <property type="match status" value="1"/>
</dbReference>
<dbReference type="EMBL" id="JACMRX010000001">
    <property type="protein sequence ID" value="KAF7997714.1"/>
    <property type="molecule type" value="Genomic_DNA"/>
</dbReference>
<organism evidence="5 6">
    <name type="scientific">Aphidius gifuensis</name>
    <name type="common">Parasitoid wasp</name>
    <dbReference type="NCBI Taxonomy" id="684658"/>
    <lineage>
        <taxon>Eukaryota</taxon>
        <taxon>Metazoa</taxon>
        <taxon>Ecdysozoa</taxon>
        <taxon>Arthropoda</taxon>
        <taxon>Hexapoda</taxon>
        <taxon>Insecta</taxon>
        <taxon>Pterygota</taxon>
        <taxon>Neoptera</taxon>
        <taxon>Endopterygota</taxon>
        <taxon>Hymenoptera</taxon>
        <taxon>Apocrita</taxon>
        <taxon>Ichneumonoidea</taxon>
        <taxon>Braconidae</taxon>
        <taxon>Aphidiinae</taxon>
        <taxon>Aphidius</taxon>
    </lineage>
</organism>
<evidence type="ECO:0000259" key="4">
    <source>
        <dbReference type="PROSITE" id="PS51029"/>
    </source>
</evidence>
<comment type="similarity">
    <text evidence="1">Belongs to the CSN9 family.</text>
</comment>
<comment type="caution">
    <text evidence="5">The sequence shown here is derived from an EMBL/GenBank/DDBJ whole genome shotgun (WGS) entry which is preliminary data.</text>
</comment>
<dbReference type="OrthoDB" id="7701713at2759"/>
<dbReference type="Pfam" id="PF10545">
    <property type="entry name" value="MADF_DNA_bdg"/>
    <property type="match status" value="1"/>
</dbReference>
<dbReference type="InterPro" id="IPR006578">
    <property type="entry name" value="MADF-dom"/>
</dbReference>
<accession>A0A835CVX3</accession>
<feature type="compositionally biased region" description="Polar residues" evidence="3">
    <location>
        <begin position="225"/>
        <end position="249"/>
    </location>
</feature>
<name>A0A835CVX3_APHGI</name>
<dbReference type="AlphaFoldDB" id="A0A835CVX3"/>
<dbReference type="GO" id="GO:0008180">
    <property type="term" value="C:COP9 signalosome"/>
    <property type="evidence" value="ECO:0007669"/>
    <property type="project" value="UniProtKB-KW"/>
</dbReference>
<evidence type="ECO:0000256" key="2">
    <source>
        <dbReference type="ARBA" id="ARBA00022790"/>
    </source>
</evidence>
<evidence type="ECO:0000256" key="1">
    <source>
        <dbReference type="ARBA" id="ARBA00009162"/>
    </source>
</evidence>
<dbReference type="InterPro" id="IPR029391">
    <property type="entry name" value="CSN9_metazoa"/>
</dbReference>
<feature type="region of interest" description="Disordered" evidence="3">
    <location>
        <begin position="225"/>
        <end position="253"/>
    </location>
</feature>
<dbReference type="PANTHER" id="PTHR28562">
    <property type="entry name" value="COP9 SIGNALOSOME COMPLEX SUBUNIT 9"/>
    <property type="match status" value="1"/>
</dbReference>
<gene>
    <name evidence="5" type="ORF">HCN44_009112</name>
</gene>
<sequence>MEQGSTIIEYVESSAYTCGLCNGEFDKALINQHTCLQGYSQLWINQKNNFFYPLLDDNITVVTRTIEGNENRIPYKQLESETAFIVKSPSNLKKKRFSNLSPGAKRDYFGLQSSKNFTHEDEEDLILEVKERESLWNNRLPIEERSIRVRSLLWQEVSDALGGRLTADGAKAKFKNLWDSFRRIVHAENSSKNGSAKKDSKRKWHHYESMEFLRDSCLLAKRSTSNTENLNDSMSNDNSHDMTNLPQTKNNKKSKIENVKVENLLSSSKTDDIVGSQETVYESELDISTGQSTSRNTIAWERIADALCSSQTNNETLPLIPQRDEIDSILHVINCRPTPVVDEMFPEGAGPYMDLEEAGGSSGLLMDLAANEKAVHVDFFNEFEDLYDDNDLE</sequence>
<keyword evidence="6" id="KW-1185">Reference proteome</keyword>
<dbReference type="PROSITE" id="PS51029">
    <property type="entry name" value="MADF"/>
    <property type="match status" value="1"/>
</dbReference>
<feature type="domain" description="MADF" evidence="4">
    <location>
        <begin position="124"/>
        <end position="218"/>
    </location>
</feature>
<protein>
    <recommendedName>
        <fullName evidence="4">MADF domain-containing protein</fullName>
    </recommendedName>
</protein>
<proteinExistence type="inferred from homology"/>